<dbReference type="EMBL" id="VOPW01000001">
    <property type="protein sequence ID" value="TXC66762.1"/>
    <property type="molecule type" value="Genomic_DNA"/>
</dbReference>
<organism evidence="1 2">
    <name type="scientific">Piscinibacter aquaticus</name>
    <dbReference type="NCBI Taxonomy" id="392597"/>
    <lineage>
        <taxon>Bacteria</taxon>
        <taxon>Pseudomonadati</taxon>
        <taxon>Pseudomonadota</taxon>
        <taxon>Betaproteobacteria</taxon>
        <taxon>Burkholderiales</taxon>
        <taxon>Sphaerotilaceae</taxon>
        <taxon>Piscinibacter</taxon>
    </lineage>
</organism>
<name>A0A5C6U1B2_9BURK</name>
<dbReference type="AlphaFoldDB" id="A0A5C6U1B2"/>
<gene>
    <name evidence="1" type="ORF">FSC37_15955</name>
</gene>
<sequence>MVDIDTGRAGSERDRQFAGTVLKSFPTPQELLILVREGMSLPGDAAVAIDAGGAFLREIRNSSCSSPDLRRQLDFVLRHYPAEGEALLWVHEACAGTLHEWLMPESVYANR</sequence>
<keyword evidence="2" id="KW-1185">Reference proteome</keyword>
<reference evidence="1 2" key="1">
    <citation type="submission" date="2019-08" db="EMBL/GenBank/DDBJ databases">
        <authorList>
            <person name="Khan S.A."/>
            <person name="Jeon C.O."/>
            <person name="Jeong S.E."/>
        </authorList>
    </citation>
    <scope>NUCLEOTIDE SEQUENCE [LARGE SCALE GENOMIC DNA]</scope>
    <source>
        <strain evidence="2">IMCC1728</strain>
    </source>
</reference>
<evidence type="ECO:0000313" key="2">
    <source>
        <dbReference type="Proteomes" id="UP000321832"/>
    </source>
</evidence>
<comment type="caution">
    <text evidence="1">The sequence shown here is derived from an EMBL/GenBank/DDBJ whole genome shotgun (WGS) entry which is preliminary data.</text>
</comment>
<protein>
    <submittedName>
        <fullName evidence="1">Uncharacterized protein</fullName>
    </submittedName>
</protein>
<evidence type="ECO:0000313" key="1">
    <source>
        <dbReference type="EMBL" id="TXC66762.1"/>
    </source>
</evidence>
<dbReference type="Proteomes" id="UP000321832">
    <property type="component" value="Unassembled WGS sequence"/>
</dbReference>
<accession>A0A5C6U1B2</accession>
<proteinExistence type="predicted"/>